<reference evidence="1 2" key="1">
    <citation type="submission" date="2014-09" db="EMBL/GenBank/DDBJ databases">
        <authorList>
            <person name="Ellenberger Sabrina"/>
        </authorList>
    </citation>
    <scope>NUCLEOTIDE SEQUENCE [LARGE SCALE GENOMIC DNA]</scope>
    <source>
        <strain evidence="1 2">CBS 412.66</strain>
    </source>
</reference>
<name>A0A0B7N4K9_9FUNG</name>
<dbReference type="STRING" id="35722.A0A0B7N4K9"/>
<dbReference type="PANTHER" id="PTHR35617:SF3">
    <property type="entry name" value="CORE-BINDING (CB) DOMAIN-CONTAINING PROTEIN"/>
    <property type="match status" value="1"/>
</dbReference>
<gene>
    <name evidence="1" type="primary">PARPA_06272.1 scaffold 21360</name>
</gene>
<sequence>MTTGMDLNRFSVSDLVNFLLAAMFRNKGYMVSTLRTIKAAALEFHVNAAQFACNPHLILLFNSLATQMLPIKLTPTFRAVRAILSTTTNPLAQLQRKMSFLLAMTCFLRPSDVQRIDRASMICQDTESLDFRVVAPKETRGHRRIIKPFYVCAHADPLLCPVLALSAFLRHPTLFSRHDPERERLLVNTTLPGHELQATIISTWHRRFLRLCTPEHLSVRSLASSLALRNGVPYDQVVTHGNWVWSITFEQHYRRDQLATHDFSAVVLPYNGDPISIDQVLEDS</sequence>
<dbReference type="GO" id="GO:0003677">
    <property type="term" value="F:DNA binding"/>
    <property type="evidence" value="ECO:0007669"/>
    <property type="project" value="InterPro"/>
</dbReference>
<dbReference type="Gene3D" id="1.10.443.10">
    <property type="entry name" value="Intergrase catalytic core"/>
    <property type="match status" value="1"/>
</dbReference>
<dbReference type="GO" id="GO:0015074">
    <property type="term" value="P:DNA integration"/>
    <property type="evidence" value="ECO:0007669"/>
    <property type="project" value="InterPro"/>
</dbReference>
<dbReference type="PANTHER" id="PTHR35617">
    <property type="entry name" value="PHAGE_INTEGRASE DOMAIN-CONTAINING PROTEIN"/>
    <property type="match status" value="1"/>
</dbReference>
<proteinExistence type="predicted"/>
<dbReference type="AlphaFoldDB" id="A0A0B7N4K9"/>
<accession>A0A0B7N4K9</accession>
<evidence type="ECO:0000313" key="1">
    <source>
        <dbReference type="EMBL" id="CEP12337.1"/>
    </source>
</evidence>
<evidence type="ECO:0000313" key="2">
    <source>
        <dbReference type="Proteomes" id="UP000054107"/>
    </source>
</evidence>
<dbReference type="Proteomes" id="UP000054107">
    <property type="component" value="Unassembled WGS sequence"/>
</dbReference>
<dbReference type="InterPro" id="IPR013762">
    <property type="entry name" value="Integrase-like_cat_sf"/>
</dbReference>
<dbReference type="EMBL" id="LN727601">
    <property type="protein sequence ID" value="CEP12337.1"/>
    <property type="molecule type" value="Genomic_DNA"/>
</dbReference>
<dbReference type="GO" id="GO:0006310">
    <property type="term" value="P:DNA recombination"/>
    <property type="evidence" value="ECO:0007669"/>
    <property type="project" value="InterPro"/>
</dbReference>
<keyword evidence="2" id="KW-1185">Reference proteome</keyword>
<evidence type="ECO:0008006" key="3">
    <source>
        <dbReference type="Google" id="ProtNLM"/>
    </source>
</evidence>
<organism evidence="1 2">
    <name type="scientific">Parasitella parasitica</name>
    <dbReference type="NCBI Taxonomy" id="35722"/>
    <lineage>
        <taxon>Eukaryota</taxon>
        <taxon>Fungi</taxon>
        <taxon>Fungi incertae sedis</taxon>
        <taxon>Mucoromycota</taxon>
        <taxon>Mucoromycotina</taxon>
        <taxon>Mucoromycetes</taxon>
        <taxon>Mucorales</taxon>
        <taxon>Mucorineae</taxon>
        <taxon>Mucoraceae</taxon>
        <taxon>Parasitella</taxon>
    </lineage>
</organism>
<protein>
    <recommendedName>
        <fullName evidence="3">Tyr recombinase domain-containing protein</fullName>
    </recommendedName>
</protein>
<dbReference type="OrthoDB" id="5588333at2759"/>